<dbReference type="InterPro" id="IPR001041">
    <property type="entry name" value="2Fe-2S_ferredoxin-type"/>
</dbReference>
<dbReference type="Pfam" id="PF00175">
    <property type="entry name" value="NAD_binding_1"/>
    <property type="match status" value="1"/>
</dbReference>
<dbReference type="Gene3D" id="2.40.30.10">
    <property type="entry name" value="Translation factors"/>
    <property type="match status" value="1"/>
</dbReference>
<evidence type="ECO:0000256" key="2">
    <source>
        <dbReference type="ARBA" id="ARBA00022714"/>
    </source>
</evidence>
<dbReference type="PROSITE" id="PS51384">
    <property type="entry name" value="FAD_FR"/>
    <property type="match status" value="1"/>
</dbReference>
<dbReference type="CDD" id="cd06189">
    <property type="entry name" value="flavin_oxioreductase"/>
    <property type="match status" value="1"/>
</dbReference>
<gene>
    <name evidence="6" type="ORF">FN976_06250</name>
</gene>
<name>A0A562ZUN0_9BURK</name>
<dbReference type="EMBL" id="VOBQ01000004">
    <property type="protein sequence ID" value="TWO72302.1"/>
    <property type="molecule type" value="Genomic_DNA"/>
</dbReference>
<dbReference type="PROSITE" id="PS00197">
    <property type="entry name" value="2FE2S_FER_1"/>
    <property type="match status" value="1"/>
</dbReference>
<dbReference type="InterPro" id="IPR017927">
    <property type="entry name" value="FAD-bd_FR_type"/>
</dbReference>
<sequence>MTADSWTVTLADGKQFAASGQMVLLEEARTAGLALEHSCRTGRCGVCKTLLVRGETAVRRDEVSLTDAEREAGYILTCCRVAAGDLVLDGTDLGELADFTPKTMPARIEGLDRFADDVMSVRLRFPPGSVIRYMPGQYLDVIGPGGLRRSYSIANAPRSDGRLCLHIRRVEGGAFSAYWFEHANVNDLLRIHGPLGTFSLRSDAKRNLVFLATGTGIAPVKAMLEALAQADTTHILHVYWGGRTPADHYFDPVPAGMPVRYTKVLSRAPACGGGHRNGYVQQAVLDDRIPLADATVFACGSDAMIHAARAKLVEHGLHPRQFHSDAFVSSN</sequence>
<dbReference type="PANTHER" id="PTHR47354:SF5">
    <property type="entry name" value="PROTEIN RFBI"/>
    <property type="match status" value="1"/>
</dbReference>
<organism evidence="6 7">
    <name type="scientific">Caenimonas sedimenti</name>
    <dbReference type="NCBI Taxonomy" id="2596921"/>
    <lineage>
        <taxon>Bacteria</taxon>
        <taxon>Pseudomonadati</taxon>
        <taxon>Pseudomonadota</taxon>
        <taxon>Betaproteobacteria</taxon>
        <taxon>Burkholderiales</taxon>
        <taxon>Comamonadaceae</taxon>
        <taxon>Caenimonas</taxon>
    </lineage>
</organism>
<dbReference type="Pfam" id="PF00970">
    <property type="entry name" value="FAD_binding_6"/>
    <property type="match status" value="1"/>
</dbReference>
<evidence type="ECO:0000259" key="4">
    <source>
        <dbReference type="PROSITE" id="PS51085"/>
    </source>
</evidence>
<dbReference type="AlphaFoldDB" id="A0A562ZUN0"/>
<dbReference type="RefSeq" id="WP_145892088.1">
    <property type="nucleotide sequence ID" value="NZ_VOBQ01000004.1"/>
</dbReference>
<keyword evidence="2" id="KW-0408">Iron</keyword>
<comment type="cofactor">
    <cofactor evidence="3">
        <name>[2Fe-2S] cluster</name>
        <dbReference type="ChEBI" id="CHEBI:190135"/>
    </cofactor>
</comment>
<feature type="domain" description="FAD-binding FR-type" evidence="5">
    <location>
        <begin position="101"/>
        <end position="201"/>
    </location>
</feature>
<dbReference type="GO" id="GO:0051537">
    <property type="term" value="F:2 iron, 2 sulfur cluster binding"/>
    <property type="evidence" value="ECO:0007669"/>
    <property type="project" value="UniProtKB-KW"/>
</dbReference>
<keyword evidence="2" id="KW-0001">2Fe-2S</keyword>
<proteinExistence type="predicted"/>
<dbReference type="GO" id="GO:0016491">
    <property type="term" value="F:oxidoreductase activity"/>
    <property type="evidence" value="ECO:0007669"/>
    <property type="project" value="InterPro"/>
</dbReference>
<evidence type="ECO:0000313" key="6">
    <source>
        <dbReference type="EMBL" id="TWO72302.1"/>
    </source>
</evidence>
<dbReference type="InterPro" id="IPR050415">
    <property type="entry name" value="MRET"/>
</dbReference>
<dbReference type="PRINTS" id="PR00410">
    <property type="entry name" value="PHEHYDRXLASE"/>
</dbReference>
<dbReference type="OrthoDB" id="9806195at2"/>
<dbReference type="PRINTS" id="PR00371">
    <property type="entry name" value="FPNCR"/>
</dbReference>
<evidence type="ECO:0000256" key="1">
    <source>
        <dbReference type="ARBA" id="ARBA00001974"/>
    </source>
</evidence>
<dbReference type="InterPro" id="IPR017938">
    <property type="entry name" value="Riboflavin_synthase-like_b-brl"/>
</dbReference>
<dbReference type="SUPFAM" id="SSF63380">
    <property type="entry name" value="Riboflavin synthase domain-like"/>
    <property type="match status" value="1"/>
</dbReference>
<evidence type="ECO:0000259" key="5">
    <source>
        <dbReference type="PROSITE" id="PS51384"/>
    </source>
</evidence>
<dbReference type="SUPFAM" id="SSF52343">
    <property type="entry name" value="Ferredoxin reductase-like, C-terminal NADP-linked domain"/>
    <property type="match status" value="1"/>
</dbReference>
<dbReference type="InterPro" id="IPR001709">
    <property type="entry name" value="Flavoprot_Pyr_Nucl_cyt_Rdtase"/>
</dbReference>
<keyword evidence="2" id="KW-0479">Metal-binding</keyword>
<dbReference type="Gene3D" id="3.10.20.30">
    <property type="match status" value="1"/>
</dbReference>
<comment type="cofactor">
    <cofactor evidence="1">
        <name>FAD</name>
        <dbReference type="ChEBI" id="CHEBI:57692"/>
    </cofactor>
</comment>
<dbReference type="InterPro" id="IPR001433">
    <property type="entry name" value="OxRdtase_FAD/NAD-bd"/>
</dbReference>
<dbReference type="PANTHER" id="PTHR47354">
    <property type="entry name" value="NADH OXIDOREDUCTASE HCR"/>
    <property type="match status" value="1"/>
</dbReference>
<dbReference type="InterPro" id="IPR039261">
    <property type="entry name" value="FNR_nucleotide-bd"/>
</dbReference>
<dbReference type="SUPFAM" id="SSF54292">
    <property type="entry name" value="2Fe-2S ferredoxin-like"/>
    <property type="match status" value="1"/>
</dbReference>
<evidence type="ECO:0000256" key="3">
    <source>
        <dbReference type="ARBA" id="ARBA00034078"/>
    </source>
</evidence>
<dbReference type="InterPro" id="IPR006058">
    <property type="entry name" value="2Fe2S_fd_BS"/>
</dbReference>
<keyword evidence="2" id="KW-0411">Iron-sulfur</keyword>
<comment type="caution">
    <text evidence="6">The sequence shown here is derived from an EMBL/GenBank/DDBJ whole genome shotgun (WGS) entry which is preliminary data.</text>
</comment>
<dbReference type="InterPro" id="IPR008333">
    <property type="entry name" value="Cbr1-like_FAD-bd_dom"/>
</dbReference>
<accession>A0A562ZUN0</accession>
<reference evidence="6 7" key="1">
    <citation type="submission" date="2019-07" db="EMBL/GenBank/DDBJ databases">
        <title>Caenimonas sedimenti sp. nov., isolated from activated sludge.</title>
        <authorList>
            <person name="Xu J."/>
        </authorList>
    </citation>
    <scope>NUCLEOTIDE SEQUENCE [LARGE SCALE GENOMIC DNA]</scope>
    <source>
        <strain evidence="6 7">HX-9-20</strain>
    </source>
</reference>
<dbReference type="PROSITE" id="PS51085">
    <property type="entry name" value="2FE2S_FER_2"/>
    <property type="match status" value="1"/>
</dbReference>
<feature type="domain" description="2Fe-2S ferredoxin-type" evidence="4">
    <location>
        <begin position="6"/>
        <end position="94"/>
    </location>
</feature>
<dbReference type="CDD" id="cd00207">
    <property type="entry name" value="fer2"/>
    <property type="match status" value="1"/>
</dbReference>
<keyword evidence="7" id="KW-1185">Reference proteome</keyword>
<dbReference type="InterPro" id="IPR012675">
    <property type="entry name" value="Beta-grasp_dom_sf"/>
</dbReference>
<dbReference type="Gene3D" id="3.40.50.80">
    <property type="entry name" value="Nucleotide-binding domain of ferredoxin-NADP reductase (FNR) module"/>
    <property type="match status" value="1"/>
</dbReference>
<dbReference type="InterPro" id="IPR036010">
    <property type="entry name" value="2Fe-2S_ferredoxin-like_sf"/>
</dbReference>
<dbReference type="Proteomes" id="UP000318199">
    <property type="component" value="Unassembled WGS sequence"/>
</dbReference>
<evidence type="ECO:0000313" key="7">
    <source>
        <dbReference type="Proteomes" id="UP000318199"/>
    </source>
</evidence>
<protein>
    <submittedName>
        <fullName evidence="6">2Fe-2S iron-sulfur cluster binding domain-containing protein</fullName>
    </submittedName>
</protein>
<dbReference type="Pfam" id="PF00111">
    <property type="entry name" value="Fer2"/>
    <property type="match status" value="1"/>
</dbReference>